<feature type="transmembrane region" description="Helical" evidence="5">
    <location>
        <begin position="126"/>
        <end position="145"/>
    </location>
</feature>
<dbReference type="Gene3D" id="3.30.750.24">
    <property type="entry name" value="STAS domain"/>
    <property type="match status" value="1"/>
</dbReference>
<evidence type="ECO:0000313" key="7">
    <source>
        <dbReference type="EMBL" id="GAA1674974.1"/>
    </source>
</evidence>
<feature type="transmembrane region" description="Helical" evidence="5">
    <location>
        <begin position="288"/>
        <end position="311"/>
    </location>
</feature>
<keyword evidence="4 5" id="KW-0472">Membrane</keyword>
<dbReference type="InterPro" id="IPR036513">
    <property type="entry name" value="STAS_dom_sf"/>
</dbReference>
<evidence type="ECO:0000313" key="8">
    <source>
        <dbReference type="Proteomes" id="UP001500596"/>
    </source>
</evidence>
<feature type="domain" description="STAS" evidence="6">
    <location>
        <begin position="437"/>
        <end position="538"/>
    </location>
</feature>
<proteinExistence type="predicted"/>
<keyword evidence="8" id="KW-1185">Reference proteome</keyword>
<comment type="subcellular location">
    <subcellularLocation>
        <location evidence="1">Membrane</location>
        <topology evidence="1">Multi-pass membrane protein</topology>
    </subcellularLocation>
</comment>
<feature type="transmembrane region" description="Helical" evidence="5">
    <location>
        <begin position="84"/>
        <end position="114"/>
    </location>
</feature>
<feature type="transmembrane region" description="Helical" evidence="5">
    <location>
        <begin position="29"/>
        <end position="48"/>
    </location>
</feature>
<dbReference type="EMBL" id="BAAAPK010000001">
    <property type="protein sequence ID" value="GAA1674974.1"/>
    <property type="molecule type" value="Genomic_DNA"/>
</dbReference>
<feature type="transmembrane region" description="Helical" evidence="5">
    <location>
        <begin position="248"/>
        <end position="268"/>
    </location>
</feature>
<dbReference type="InterPro" id="IPR002645">
    <property type="entry name" value="STAS_dom"/>
</dbReference>
<keyword evidence="3 5" id="KW-1133">Transmembrane helix</keyword>
<sequence>MTRAGQYLRALLPARGDYQAVRRTWRGDLLAGLTVGIVALPLALGFGIASGAGAAAGLITAIVAGVIAAVFGGSHVQVSGPTGAMVVVLAPIVAAHGVGAVAIVSVLAGIMVLIAGAARLGRAVSFIPWPVIEGFTLGIAVIIFLQQIPALTGADVDGILHSNVVVTALSSLAGADPRYLAWSLAAVAVVAACMSLLPLWHHAIPGSLVGIVIVTVLALILPSPLAVIGGLPTGLPAPGLPTFSIDTLARLLLPAVAVAALAAIESLLSARVAASLADTGPYDPDRELVGQGLASIGAGLFGGIPATGAIARTAVNVRAGAKTRLAAIFHALVLLLVVLVAAGPVGAIPLAALSGVLMVTAVRMVHLATARSILRSTRADAIAYLLTAVVTVSVDLIVAVVIGMAVAGIFAIRGLSRATGVHREPIDGPAEPGDDRIAVVRLDGPLFFAAADRVLATVTSLHGVTVVILRMSHLELVDATGAHVLSEIVQQLERRGVTVLIKGVREGHVELFRTVGVLSSLRHSKHLFAELAPAVAHARSHIVRAPVPPAPDDDTGSAARA</sequence>
<accession>A0ABN2GQ63</accession>
<evidence type="ECO:0000256" key="1">
    <source>
        <dbReference type="ARBA" id="ARBA00004141"/>
    </source>
</evidence>
<feature type="transmembrane region" description="Helical" evidence="5">
    <location>
        <begin position="323"/>
        <end position="342"/>
    </location>
</feature>
<dbReference type="PANTHER" id="PTHR11814">
    <property type="entry name" value="SULFATE TRANSPORTER"/>
    <property type="match status" value="1"/>
</dbReference>
<gene>
    <name evidence="7" type="ORF">GCM10009807_18800</name>
</gene>
<feature type="transmembrane region" description="Helical" evidence="5">
    <location>
        <begin position="381"/>
        <end position="412"/>
    </location>
</feature>
<feature type="transmembrane region" description="Helical" evidence="5">
    <location>
        <begin position="54"/>
        <end position="72"/>
    </location>
</feature>
<dbReference type="Pfam" id="PF01740">
    <property type="entry name" value="STAS"/>
    <property type="match status" value="1"/>
</dbReference>
<evidence type="ECO:0000256" key="3">
    <source>
        <dbReference type="ARBA" id="ARBA00022989"/>
    </source>
</evidence>
<evidence type="ECO:0000256" key="4">
    <source>
        <dbReference type="ARBA" id="ARBA00023136"/>
    </source>
</evidence>
<dbReference type="Proteomes" id="UP001500596">
    <property type="component" value="Unassembled WGS sequence"/>
</dbReference>
<evidence type="ECO:0000256" key="5">
    <source>
        <dbReference type="SAM" id="Phobius"/>
    </source>
</evidence>
<name>A0ABN2GQ63_9MICO</name>
<dbReference type="InterPro" id="IPR011547">
    <property type="entry name" value="SLC26A/SulP_dom"/>
</dbReference>
<organism evidence="7 8">
    <name type="scientific">Microbacterium lacus</name>
    <dbReference type="NCBI Taxonomy" id="415217"/>
    <lineage>
        <taxon>Bacteria</taxon>
        <taxon>Bacillati</taxon>
        <taxon>Actinomycetota</taxon>
        <taxon>Actinomycetes</taxon>
        <taxon>Micrococcales</taxon>
        <taxon>Microbacteriaceae</taxon>
        <taxon>Microbacterium</taxon>
    </lineage>
</organism>
<dbReference type="RefSeq" id="WP_344053883.1">
    <property type="nucleotide sequence ID" value="NZ_BAAAPK010000001.1"/>
</dbReference>
<dbReference type="Pfam" id="PF00916">
    <property type="entry name" value="Sulfate_transp"/>
    <property type="match status" value="1"/>
</dbReference>
<keyword evidence="2 5" id="KW-0812">Transmembrane</keyword>
<evidence type="ECO:0000256" key="2">
    <source>
        <dbReference type="ARBA" id="ARBA00022692"/>
    </source>
</evidence>
<evidence type="ECO:0000259" key="6">
    <source>
        <dbReference type="PROSITE" id="PS50801"/>
    </source>
</evidence>
<dbReference type="SUPFAM" id="SSF52091">
    <property type="entry name" value="SpoIIaa-like"/>
    <property type="match status" value="1"/>
</dbReference>
<dbReference type="CDD" id="cd07042">
    <property type="entry name" value="STAS_SulP_like_sulfate_transporter"/>
    <property type="match status" value="1"/>
</dbReference>
<reference evidence="7 8" key="1">
    <citation type="journal article" date="2019" name="Int. J. Syst. Evol. Microbiol.">
        <title>The Global Catalogue of Microorganisms (GCM) 10K type strain sequencing project: providing services to taxonomists for standard genome sequencing and annotation.</title>
        <authorList>
            <consortium name="The Broad Institute Genomics Platform"/>
            <consortium name="The Broad Institute Genome Sequencing Center for Infectious Disease"/>
            <person name="Wu L."/>
            <person name="Ma J."/>
        </authorList>
    </citation>
    <scope>NUCLEOTIDE SEQUENCE [LARGE SCALE GENOMIC DNA]</scope>
    <source>
        <strain evidence="7 8">JCM 15575</strain>
    </source>
</reference>
<dbReference type="InterPro" id="IPR001902">
    <property type="entry name" value="SLC26A/SulP_fam"/>
</dbReference>
<feature type="transmembrane region" description="Helical" evidence="5">
    <location>
        <begin position="206"/>
        <end position="228"/>
    </location>
</feature>
<feature type="transmembrane region" description="Helical" evidence="5">
    <location>
        <begin position="348"/>
        <end position="369"/>
    </location>
</feature>
<comment type="caution">
    <text evidence="7">The sequence shown here is derived from an EMBL/GenBank/DDBJ whole genome shotgun (WGS) entry which is preliminary data.</text>
</comment>
<feature type="transmembrane region" description="Helical" evidence="5">
    <location>
        <begin position="179"/>
        <end position="200"/>
    </location>
</feature>
<protein>
    <submittedName>
        <fullName evidence="7">SulP family inorganic anion transporter</fullName>
    </submittedName>
</protein>
<dbReference type="PROSITE" id="PS50801">
    <property type="entry name" value="STAS"/>
    <property type="match status" value="1"/>
</dbReference>